<reference evidence="1" key="2">
    <citation type="journal article" date="2015" name="Gigascience">
        <title>Reconstructing a comprehensive transcriptome assembly of a white-pupal translocated strain of the pest fruit fly Bactrocera cucurbitae.</title>
        <authorList>
            <person name="Sim S.B."/>
            <person name="Calla B."/>
            <person name="Hall B."/>
            <person name="DeRego T."/>
            <person name="Geib S.M."/>
        </authorList>
    </citation>
    <scope>NUCLEOTIDE SEQUENCE</scope>
</reference>
<gene>
    <name evidence="1" type="ORF">g.9159</name>
</gene>
<protein>
    <submittedName>
        <fullName evidence="1">Uncharacterized protein</fullName>
    </submittedName>
</protein>
<evidence type="ECO:0000313" key="1">
    <source>
        <dbReference type="EMBL" id="JAC99979.1"/>
    </source>
</evidence>
<accession>A0A0A1WN93</accession>
<dbReference type="AlphaFoldDB" id="A0A0A1WN93"/>
<sequence>MSSCKLGKSNISCKINDNEAQLPANDRMSTITFKNINDAYKYSTVESSTSLLKATIPTQEQKRFLVTPKPKVLNICTLNPNTKEFEVATSAKNNAQTGDLPTQNFRVDINKPKHARPPFLYEHYPLKPALLYDSPLSFVREPLNRADQISYLPQRSLHSITSVTQINLLKHTLKKQKSRLISGEDDYKYTEIANAAWKTKAAFAWTEGTSSESVCSTCPRKGFLVPHTSEHYTEPIYESVETSTTREADNSAILTEVYNTAWQNIADALVGDNEKHLDEKESFLFYNPYYHYEGEIGVETPLDHQAFSSDNSRLNISPNSHQSEIKHKDSLLLYANLKQKRRKTVATLDIGEGKPLRFTTFFDEAQLANKSSDENIIFGSARGIKYKLQCWEESRIGWLSELERRHEVHRRRQKRAELRKLKQQTAKSRSGLCSFWCQRLRFWLAKWDT</sequence>
<dbReference type="OrthoDB" id="8070054at2759"/>
<dbReference type="EMBL" id="GBXI01014312">
    <property type="protein sequence ID" value="JAC99979.1"/>
    <property type="molecule type" value="Transcribed_RNA"/>
</dbReference>
<reference evidence="1" key="1">
    <citation type="submission" date="2014-11" db="EMBL/GenBank/DDBJ databases">
        <authorList>
            <person name="Geib S."/>
        </authorList>
    </citation>
    <scope>NUCLEOTIDE SEQUENCE</scope>
</reference>
<name>A0A0A1WN93_ZEUCU</name>
<organism evidence="1">
    <name type="scientific">Zeugodacus cucurbitae</name>
    <name type="common">Melon fruit fly</name>
    <name type="synonym">Bactrocera cucurbitae</name>
    <dbReference type="NCBI Taxonomy" id="28588"/>
    <lineage>
        <taxon>Eukaryota</taxon>
        <taxon>Metazoa</taxon>
        <taxon>Ecdysozoa</taxon>
        <taxon>Arthropoda</taxon>
        <taxon>Hexapoda</taxon>
        <taxon>Insecta</taxon>
        <taxon>Pterygota</taxon>
        <taxon>Neoptera</taxon>
        <taxon>Endopterygota</taxon>
        <taxon>Diptera</taxon>
        <taxon>Brachycera</taxon>
        <taxon>Muscomorpha</taxon>
        <taxon>Tephritoidea</taxon>
        <taxon>Tephritidae</taxon>
        <taxon>Zeugodacus</taxon>
        <taxon>Zeugodacus</taxon>
    </lineage>
</organism>
<proteinExistence type="predicted"/>